<gene>
    <name evidence="4" type="ORF">JTE90_000394</name>
</gene>
<protein>
    <recommendedName>
        <fullName evidence="3">EGF-like domain-containing protein</fullName>
    </recommendedName>
</protein>
<accession>A0AAV6URG5</accession>
<dbReference type="Proteomes" id="UP000827092">
    <property type="component" value="Unassembled WGS sequence"/>
</dbReference>
<dbReference type="PROSITE" id="PS50026">
    <property type="entry name" value="EGF_3"/>
    <property type="match status" value="1"/>
</dbReference>
<feature type="region of interest" description="Disordered" evidence="2">
    <location>
        <begin position="360"/>
        <end position="412"/>
    </location>
</feature>
<feature type="domain" description="EGF-like" evidence="3">
    <location>
        <begin position="667"/>
        <end position="708"/>
    </location>
</feature>
<dbReference type="PROSITE" id="PS01186">
    <property type="entry name" value="EGF_2"/>
    <property type="match status" value="1"/>
</dbReference>
<feature type="disulfide bond" evidence="1">
    <location>
        <begin position="677"/>
        <end position="694"/>
    </location>
</feature>
<proteinExistence type="predicted"/>
<evidence type="ECO:0000259" key="3">
    <source>
        <dbReference type="PROSITE" id="PS50026"/>
    </source>
</evidence>
<name>A0AAV6URG5_9ARAC</name>
<reference evidence="4 5" key="1">
    <citation type="journal article" date="2022" name="Nat. Ecol. Evol.">
        <title>A masculinizing supergene underlies an exaggerated male reproductive morph in a spider.</title>
        <authorList>
            <person name="Hendrickx F."/>
            <person name="De Corte Z."/>
            <person name="Sonet G."/>
            <person name="Van Belleghem S.M."/>
            <person name="Kostlbacher S."/>
            <person name="Vangestel C."/>
        </authorList>
    </citation>
    <scope>NUCLEOTIDE SEQUENCE [LARGE SCALE GENOMIC DNA]</scope>
    <source>
        <strain evidence="4">W744_W776</strain>
    </source>
</reference>
<comment type="caution">
    <text evidence="4">The sequence shown here is derived from an EMBL/GenBank/DDBJ whole genome shotgun (WGS) entry which is preliminary data.</text>
</comment>
<evidence type="ECO:0000256" key="1">
    <source>
        <dbReference type="PROSITE-ProRule" id="PRU00076"/>
    </source>
</evidence>
<keyword evidence="5" id="KW-1185">Reference proteome</keyword>
<feature type="compositionally biased region" description="Basic and acidic residues" evidence="2">
    <location>
        <begin position="458"/>
        <end position="478"/>
    </location>
</feature>
<organism evidence="4 5">
    <name type="scientific">Oedothorax gibbosus</name>
    <dbReference type="NCBI Taxonomy" id="931172"/>
    <lineage>
        <taxon>Eukaryota</taxon>
        <taxon>Metazoa</taxon>
        <taxon>Ecdysozoa</taxon>
        <taxon>Arthropoda</taxon>
        <taxon>Chelicerata</taxon>
        <taxon>Arachnida</taxon>
        <taxon>Araneae</taxon>
        <taxon>Araneomorphae</taxon>
        <taxon>Entelegynae</taxon>
        <taxon>Araneoidea</taxon>
        <taxon>Linyphiidae</taxon>
        <taxon>Erigoninae</taxon>
        <taxon>Oedothorax</taxon>
    </lineage>
</organism>
<feature type="region of interest" description="Disordered" evidence="2">
    <location>
        <begin position="715"/>
        <end position="743"/>
    </location>
</feature>
<dbReference type="SUPFAM" id="SSF48726">
    <property type="entry name" value="Immunoglobulin"/>
    <property type="match status" value="1"/>
</dbReference>
<dbReference type="AlphaFoldDB" id="A0AAV6URG5"/>
<feature type="compositionally biased region" description="Polar residues" evidence="2">
    <location>
        <begin position="543"/>
        <end position="553"/>
    </location>
</feature>
<evidence type="ECO:0000313" key="5">
    <source>
        <dbReference type="Proteomes" id="UP000827092"/>
    </source>
</evidence>
<feature type="compositionally biased region" description="Basic and acidic residues" evidence="2">
    <location>
        <begin position="439"/>
        <end position="448"/>
    </location>
</feature>
<feature type="region of interest" description="Disordered" evidence="2">
    <location>
        <begin position="427"/>
        <end position="648"/>
    </location>
</feature>
<feature type="compositionally biased region" description="Basic and acidic residues" evidence="2">
    <location>
        <begin position="492"/>
        <end position="521"/>
    </location>
</feature>
<dbReference type="EMBL" id="JAFNEN010000284">
    <property type="protein sequence ID" value="KAG8186921.1"/>
    <property type="molecule type" value="Genomic_DNA"/>
</dbReference>
<dbReference type="InterPro" id="IPR000742">
    <property type="entry name" value="EGF"/>
</dbReference>
<feature type="compositionally biased region" description="Basic and acidic residues" evidence="2">
    <location>
        <begin position="621"/>
        <end position="631"/>
    </location>
</feature>
<sequence>MKFQFLLDKYICFVLVTVSFLHFNITSAYPHLRARREPGGGRVSYWRRQAPISKAVLDTLSVLLNQTNDCGNCTDLAKKNANLEKELAKKEIPETKHLRPAYECDRWDNVSRTCWLDRNIGDTVTFVLNFAEGANPQVQWRQEFHVMHANKRRHFDIDPENPMWNVVIGSRGHEMRLSPITEIDVDSNQFTALVVKKNRPQEKTLSTQMVSFRIQVMPVDQGFVYPGETLMLTMKSVDLPPTSMQFQWYLERQGARAEELSLPSNMKVSPSGAVLTIWELRREQEGVVACSVYTNLGILATKRRFLIKEMSKHNNQLLFDPTRPSKANRSKRYLNPGKNLQWAYRTPKDNDVYNEYSFLEGPKNDEDHLKPYQLPQNNGLDNSDSTDLEDLKSEDRPNVESNRHSKSNRLKRDLNLDENIKWTYRTPKNNDVYNEDSIPEDRNREERHLKPRQLPQNKKVDNGFNKDSEDPSSKDHLNVDPNRQLRPFRIPKYSEVDTIGKMDSEDLSSKDHHNVDPERQSRPLRHPKYNGVDTNDNKDSTSEDPNSDASRSSRAFKLPQNGVHKSYNVDWKSEDQLDDNRQSRSDITQGEMNDNEYDYDNQDDKIERRGAQDQDDPDQQDYPRRSNREGDNDQQQNIARQPNHKQVAVDIVREEVHKNTQEDYSRMISACKGDLQCSSDAECIQQEPDRPGFCRCNPGYRGNGIFCWEENQAKTSAESQMTEDRVKTPELMLEPPNRDTESE</sequence>
<keyword evidence="1" id="KW-1015">Disulfide bond</keyword>
<feature type="compositionally biased region" description="Polar residues" evidence="2">
    <location>
        <begin position="374"/>
        <end position="385"/>
    </location>
</feature>
<comment type="caution">
    <text evidence="1">Lacks conserved residue(s) required for the propagation of feature annotation.</text>
</comment>
<feature type="compositionally biased region" description="Basic and acidic residues" evidence="2">
    <location>
        <begin position="602"/>
        <end position="612"/>
    </location>
</feature>
<feature type="compositionally biased region" description="Basic and acidic residues" evidence="2">
    <location>
        <begin position="571"/>
        <end position="584"/>
    </location>
</feature>
<evidence type="ECO:0000313" key="4">
    <source>
        <dbReference type="EMBL" id="KAG8186921.1"/>
    </source>
</evidence>
<dbReference type="InterPro" id="IPR036179">
    <property type="entry name" value="Ig-like_dom_sf"/>
</dbReference>
<dbReference type="Gene3D" id="2.10.25.10">
    <property type="entry name" value="Laminin"/>
    <property type="match status" value="1"/>
</dbReference>
<evidence type="ECO:0000256" key="2">
    <source>
        <dbReference type="SAM" id="MobiDB-lite"/>
    </source>
</evidence>
<feature type="compositionally biased region" description="Basic and acidic residues" evidence="2">
    <location>
        <begin position="389"/>
        <end position="403"/>
    </location>
</feature>
<keyword evidence="1" id="KW-0245">EGF-like domain</keyword>